<comment type="caution">
    <text evidence="2">The sequence shown here is derived from an EMBL/GenBank/DDBJ whole genome shotgun (WGS) entry which is preliminary data.</text>
</comment>
<keyword evidence="1" id="KW-0812">Transmembrane</keyword>
<evidence type="ECO:0000256" key="1">
    <source>
        <dbReference type="SAM" id="Phobius"/>
    </source>
</evidence>
<accession>A0A843X9P4</accession>
<protein>
    <submittedName>
        <fullName evidence="2">Uncharacterized protein</fullName>
    </submittedName>
</protein>
<name>A0A843X9P4_COLES</name>
<dbReference type="EMBL" id="NMUH01006821">
    <property type="protein sequence ID" value="MQM16056.1"/>
    <property type="molecule type" value="Genomic_DNA"/>
</dbReference>
<sequence length="194" mass="21288">MEVWDVGACVVRLWSHVVALVFRELLCLGGFMPRVAFTLCLTLLVLWESCWARLWLWVVAFSSFASALLEFLLLWLVSSFPAGSECELQESVAAVAGCACYERDCYFARAEVGFVLSLRIHVGVSRRLREPACGVAFTGAGLLPMDPVEGRVLVGCPLVVGSTSLLKLSRCFVCCVAPLVERCDTCLWLLSALC</sequence>
<evidence type="ECO:0000313" key="3">
    <source>
        <dbReference type="Proteomes" id="UP000652761"/>
    </source>
</evidence>
<evidence type="ECO:0000313" key="2">
    <source>
        <dbReference type="EMBL" id="MQM16056.1"/>
    </source>
</evidence>
<keyword evidence="1" id="KW-0472">Membrane</keyword>
<gene>
    <name evidence="2" type="ORF">Taro_049009</name>
</gene>
<keyword evidence="3" id="KW-1185">Reference proteome</keyword>
<keyword evidence="1" id="KW-1133">Transmembrane helix</keyword>
<feature type="transmembrane region" description="Helical" evidence="1">
    <location>
        <begin position="20"/>
        <end position="47"/>
    </location>
</feature>
<dbReference type="Proteomes" id="UP000652761">
    <property type="component" value="Unassembled WGS sequence"/>
</dbReference>
<feature type="transmembrane region" description="Helical" evidence="1">
    <location>
        <begin position="54"/>
        <end position="77"/>
    </location>
</feature>
<reference evidence="2" key="1">
    <citation type="submission" date="2017-07" db="EMBL/GenBank/DDBJ databases">
        <title>Taro Niue Genome Assembly and Annotation.</title>
        <authorList>
            <person name="Atibalentja N."/>
            <person name="Keating K."/>
            <person name="Fields C.J."/>
        </authorList>
    </citation>
    <scope>NUCLEOTIDE SEQUENCE</scope>
    <source>
        <strain evidence="2">Niue_2</strain>
        <tissue evidence="2">Leaf</tissue>
    </source>
</reference>
<dbReference type="AlphaFoldDB" id="A0A843X9P4"/>
<organism evidence="2 3">
    <name type="scientific">Colocasia esculenta</name>
    <name type="common">Wild taro</name>
    <name type="synonym">Arum esculentum</name>
    <dbReference type="NCBI Taxonomy" id="4460"/>
    <lineage>
        <taxon>Eukaryota</taxon>
        <taxon>Viridiplantae</taxon>
        <taxon>Streptophyta</taxon>
        <taxon>Embryophyta</taxon>
        <taxon>Tracheophyta</taxon>
        <taxon>Spermatophyta</taxon>
        <taxon>Magnoliopsida</taxon>
        <taxon>Liliopsida</taxon>
        <taxon>Araceae</taxon>
        <taxon>Aroideae</taxon>
        <taxon>Colocasieae</taxon>
        <taxon>Colocasia</taxon>
    </lineage>
</organism>
<proteinExistence type="predicted"/>